<feature type="compositionally biased region" description="Polar residues" evidence="1">
    <location>
        <begin position="97"/>
        <end position="118"/>
    </location>
</feature>
<dbReference type="EMBL" id="AP008218">
    <property type="protein sequence ID" value="BAF29701.1"/>
    <property type="molecule type" value="Genomic_DNA"/>
</dbReference>
<dbReference type="Gramene" id="Os12t0433200-01">
    <property type="protein sequence ID" value="Os12t0433200-01"/>
    <property type="gene ID" value="Os12g0433200"/>
</dbReference>
<dbReference type="KEGG" id="dosa:Os12g0433200"/>
<proteinExistence type="predicted"/>
<reference evidence="2 3" key="1">
    <citation type="journal article" date="2005" name="Nature">
        <title>The map-based sequence of the rice genome.</title>
        <authorList>
            <consortium name="International rice genome sequencing project (IRGSP)"/>
            <person name="Matsumoto T."/>
            <person name="Wu J."/>
            <person name="Kanamori H."/>
            <person name="Katayose Y."/>
            <person name="Fujisawa M."/>
            <person name="Namiki N."/>
            <person name="Mizuno H."/>
            <person name="Yamamoto K."/>
            <person name="Antonio B.A."/>
            <person name="Baba T."/>
            <person name="Sakata K."/>
            <person name="Nagamura Y."/>
            <person name="Aoki H."/>
            <person name="Arikawa K."/>
            <person name="Arita K."/>
            <person name="Bito T."/>
            <person name="Chiden Y."/>
            <person name="Fujitsuka N."/>
            <person name="Fukunaka R."/>
            <person name="Hamada M."/>
            <person name="Harada C."/>
            <person name="Hayashi A."/>
            <person name="Hijishita S."/>
            <person name="Honda M."/>
            <person name="Hosokawa S."/>
            <person name="Ichikawa Y."/>
            <person name="Idonuma A."/>
            <person name="Iijima M."/>
            <person name="Ikeda M."/>
            <person name="Ikeno M."/>
            <person name="Ito K."/>
            <person name="Ito S."/>
            <person name="Ito T."/>
            <person name="Ito Y."/>
            <person name="Ito Y."/>
            <person name="Iwabuchi A."/>
            <person name="Kamiya K."/>
            <person name="Karasawa W."/>
            <person name="Kurita K."/>
            <person name="Katagiri S."/>
            <person name="Kikuta A."/>
            <person name="Kobayashi H."/>
            <person name="Kobayashi N."/>
            <person name="Machita K."/>
            <person name="Maehara T."/>
            <person name="Masukawa M."/>
            <person name="Mizubayashi T."/>
            <person name="Mukai Y."/>
            <person name="Nagasaki H."/>
            <person name="Nagata Y."/>
            <person name="Naito S."/>
            <person name="Nakashima M."/>
            <person name="Nakama Y."/>
            <person name="Nakamichi Y."/>
            <person name="Nakamura M."/>
            <person name="Meguro A."/>
            <person name="Negishi M."/>
            <person name="Ohta I."/>
            <person name="Ohta T."/>
            <person name="Okamoto M."/>
            <person name="Ono N."/>
            <person name="Saji S."/>
            <person name="Sakaguchi M."/>
            <person name="Sakai K."/>
            <person name="Shibata M."/>
            <person name="Shimokawa T."/>
            <person name="Song J."/>
            <person name="Takazaki Y."/>
            <person name="Terasawa K."/>
            <person name="Tsugane M."/>
            <person name="Tsuji K."/>
            <person name="Ueda S."/>
            <person name="Waki K."/>
            <person name="Yamagata H."/>
            <person name="Yamamoto M."/>
            <person name="Yamamoto S."/>
            <person name="Yamane H."/>
            <person name="Yoshiki S."/>
            <person name="Yoshihara R."/>
            <person name="Yukawa K."/>
            <person name="Zhong H."/>
            <person name="Yano M."/>
            <person name="Yuan Q."/>
            <person name="Ouyang S."/>
            <person name="Liu J."/>
            <person name="Jones K.M."/>
            <person name="Gansberger K."/>
            <person name="Moffat K."/>
            <person name="Hill J."/>
            <person name="Bera J."/>
            <person name="Fadrosh D."/>
            <person name="Jin S."/>
            <person name="Johri S."/>
            <person name="Kim M."/>
            <person name="Overton L."/>
            <person name="Reardon M."/>
            <person name="Tsitrin T."/>
            <person name="Vuong H."/>
            <person name="Weaver B."/>
            <person name="Ciecko A."/>
            <person name="Tallon L."/>
            <person name="Jackson J."/>
            <person name="Pai G."/>
            <person name="Aken S.V."/>
            <person name="Utterback T."/>
            <person name="Reidmuller S."/>
            <person name="Feldblyum T."/>
            <person name="Hsiao J."/>
            <person name="Zismann V."/>
            <person name="Iobst S."/>
            <person name="de Vazeille A.R."/>
            <person name="Buell C.R."/>
            <person name="Ying K."/>
            <person name="Li Y."/>
            <person name="Lu T."/>
            <person name="Huang Y."/>
            <person name="Zhao Q."/>
            <person name="Feng Q."/>
            <person name="Zhang L."/>
            <person name="Zhu J."/>
            <person name="Weng Q."/>
            <person name="Mu J."/>
            <person name="Lu Y."/>
            <person name="Fan D."/>
            <person name="Liu Y."/>
            <person name="Guan J."/>
            <person name="Zhang Y."/>
            <person name="Yu S."/>
            <person name="Liu X."/>
            <person name="Zhang Y."/>
            <person name="Hong G."/>
            <person name="Han B."/>
            <person name="Choisne N."/>
            <person name="Demange N."/>
            <person name="Orjeda G."/>
            <person name="Samain S."/>
            <person name="Cattolico L."/>
            <person name="Pelletier E."/>
            <person name="Couloux A."/>
            <person name="Segurens B."/>
            <person name="Wincker P."/>
            <person name="D'Hont A."/>
            <person name="Scarpelli C."/>
            <person name="Weissenbach J."/>
            <person name="Salanoubat M."/>
            <person name="Quetier F."/>
            <person name="Yu Y."/>
            <person name="Kim H.R."/>
            <person name="Rambo T."/>
            <person name="Currie J."/>
            <person name="Collura K."/>
            <person name="Luo M."/>
            <person name="Yang T."/>
            <person name="Ammiraju J.S.S."/>
            <person name="Engler F."/>
            <person name="Soderlund C."/>
            <person name="Wing R.A."/>
            <person name="Palmer L.E."/>
            <person name="de la Bastide M."/>
            <person name="Spiegel L."/>
            <person name="Nascimento L."/>
            <person name="Zutavern T."/>
            <person name="O'Shaughnessy A."/>
            <person name="Dike S."/>
            <person name="Dedhia N."/>
            <person name="Preston R."/>
            <person name="Balija V."/>
            <person name="McCombie W.R."/>
            <person name="Chow T."/>
            <person name="Chen H."/>
            <person name="Chung M."/>
            <person name="Chen C."/>
            <person name="Shaw J."/>
            <person name="Wu H."/>
            <person name="Hsiao K."/>
            <person name="Chao Y."/>
            <person name="Chu M."/>
            <person name="Cheng C."/>
            <person name="Hour A."/>
            <person name="Lee P."/>
            <person name="Lin S."/>
            <person name="Lin Y."/>
            <person name="Liou J."/>
            <person name="Liu S."/>
            <person name="Hsing Y."/>
            <person name="Raghuvanshi S."/>
            <person name="Mohanty A."/>
            <person name="Bharti A.K."/>
            <person name="Gaur A."/>
            <person name="Gupta V."/>
            <person name="Kumar D."/>
            <person name="Ravi V."/>
            <person name="Vij S."/>
            <person name="Kapur A."/>
            <person name="Khurana P."/>
            <person name="Khurana P."/>
            <person name="Khurana J.P."/>
            <person name="Tyagi A.K."/>
            <person name="Gaikwad K."/>
            <person name="Singh A."/>
            <person name="Dalal V."/>
            <person name="Srivastava S."/>
            <person name="Dixit A."/>
            <person name="Pal A.K."/>
            <person name="Ghazi I.A."/>
            <person name="Yadav M."/>
            <person name="Pandit A."/>
            <person name="Bhargava A."/>
            <person name="Sureshbabu K."/>
            <person name="Batra K."/>
            <person name="Sharma T.R."/>
            <person name="Mohapatra T."/>
            <person name="Singh N.K."/>
            <person name="Messing J."/>
            <person name="Nelson A.B."/>
            <person name="Fuks G."/>
            <person name="Kavchok S."/>
            <person name="Keizer G."/>
            <person name="Linton E."/>
            <person name="Llaca V."/>
            <person name="Song R."/>
            <person name="Tanyolac B."/>
            <person name="Young S."/>
            <person name="Ho-Il K."/>
            <person name="Hahn J.H."/>
            <person name="Sangsakoo G."/>
            <person name="Vanavichit A."/>
            <person name="de Mattos Luiz.A.T."/>
            <person name="Zimmer P.D."/>
            <person name="Malone G."/>
            <person name="Dellagostin O."/>
            <person name="de Oliveira A.C."/>
            <person name="Bevan M."/>
            <person name="Bancroft I."/>
            <person name="Minx P."/>
            <person name="Cordum H."/>
            <person name="Wilson R."/>
            <person name="Cheng Z."/>
            <person name="Jin W."/>
            <person name="Jiang J."/>
            <person name="Leong S.A."/>
            <person name="Iwama H."/>
            <person name="Gojobori T."/>
            <person name="Itoh T."/>
            <person name="Niimura Y."/>
            <person name="Fujii Y."/>
            <person name="Habara T."/>
            <person name="Sakai H."/>
            <person name="Sato Y."/>
            <person name="Wilson G."/>
            <person name="Kumar K."/>
            <person name="McCouch S."/>
            <person name="Juretic N."/>
            <person name="Hoen D."/>
            <person name="Wright S."/>
            <person name="Bruskiewich R."/>
            <person name="Bureau T."/>
            <person name="Miyao A."/>
            <person name="Hirochika H."/>
            <person name="Nishikawa T."/>
            <person name="Kadowaki K."/>
            <person name="Sugiura M."/>
            <person name="Burr B."/>
            <person name="Sasaki T."/>
        </authorList>
    </citation>
    <scope>NUCLEOTIDE SEQUENCE [LARGE SCALE GENOMIC DNA]</scope>
    <source>
        <strain evidence="3">cv. Nipponbare</strain>
    </source>
</reference>
<evidence type="ECO:0000256" key="1">
    <source>
        <dbReference type="SAM" id="MobiDB-lite"/>
    </source>
</evidence>
<organism evidence="2 3">
    <name type="scientific">Oryza sativa subsp. japonica</name>
    <name type="common">Rice</name>
    <dbReference type="NCBI Taxonomy" id="39947"/>
    <lineage>
        <taxon>Eukaryota</taxon>
        <taxon>Viridiplantae</taxon>
        <taxon>Streptophyta</taxon>
        <taxon>Embryophyta</taxon>
        <taxon>Tracheophyta</taxon>
        <taxon>Spermatophyta</taxon>
        <taxon>Magnoliopsida</taxon>
        <taxon>Liliopsida</taxon>
        <taxon>Poales</taxon>
        <taxon>Poaceae</taxon>
        <taxon>BOP clade</taxon>
        <taxon>Oryzoideae</taxon>
        <taxon>Oryzeae</taxon>
        <taxon>Oryzinae</taxon>
        <taxon>Oryza</taxon>
        <taxon>Oryza sativa</taxon>
    </lineage>
</organism>
<feature type="region of interest" description="Disordered" evidence="1">
    <location>
        <begin position="54"/>
        <end position="125"/>
    </location>
</feature>
<dbReference type="AlphaFoldDB" id="A0A0P0Y9P8"/>
<gene>
    <name evidence="2" type="ordered locus">Os12g0433200</name>
</gene>
<sequence length="162" mass="17809">MRCQRCNEAGHSTQFCSVDKLSLSAVKPMSERNMKDSSAKRNKTFEATNVIAAEKAASRPADQSEHIVKCGPSHNPMCRPKDLLSTSFGHVKKPSQLYGQTNEQDMRNTSSNKASTDGSKLKPNECQTVSVKTGRLVDGSLTMPDALMDKSSTVPELDFIWQ</sequence>
<reference evidence="3" key="2">
    <citation type="journal article" date="2008" name="Nucleic Acids Res.">
        <title>The rice annotation project database (RAP-DB): 2008 update.</title>
        <authorList>
            <consortium name="The rice annotation project (RAP)"/>
        </authorList>
    </citation>
    <scope>GENOME REANNOTATION</scope>
    <source>
        <strain evidence="3">cv. Nipponbare</strain>
    </source>
</reference>
<protein>
    <submittedName>
        <fullName evidence="2">Os12g0433200 protein</fullName>
    </submittedName>
</protein>
<evidence type="ECO:0000313" key="2">
    <source>
        <dbReference type="EMBL" id="BAF29701.1"/>
    </source>
</evidence>
<name>A0A0P0Y9P8_ORYSJ</name>
<accession>A0A0P0Y9P8</accession>
<dbReference type="Proteomes" id="UP000000763">
    <property type="component" value="Chromosome 12"/>
</dbReference>
<evidence type="ECO:0000313" key="3">
    <source>
        <dbReference type="Proteomes" id="UP000000763"/>
    </source>
</evidence>